<dbReference type="Proteomes" id="UP001603857">
    <property type="component" value="Unassembled WGS sequence"/>
</dbReference>
<evidence type="ECO:0000313" key="8">
    <source>
        <dbReference type="Proteomes" id="UP001603857"/>
    </source>
</evidence>
<evidence type="ECO:0000256" key="1">
    <source>
        <dbReference type="ARBA" id="ARBA00004370"/>
    </source>
</evidence>
<keyword evidence="3" id="KW-0732">Signal</keyword>
<evidence type="ECO:0000256" key="2">
    <source>
        <dbReference type="ARBA" id="ARBA00022614"/>
    </source>
</evidence>
<dbReference type="InterPro" id="IPR032675">
    <property type="entry name" value="LRR_dom_sf"/>
</dbReference>
<dbReference type="Gene3D" id="3.80.10.10">
    <property type="entry name" value="Ribonuclease Inhibitor"/>
    <property type="match status" value="1"/>
</dbReference>
<keyword evidence="4" id="KW-0677">Repeat</keyword>
<organism evidence="7 8">
    <name type="scientific">Flemingia macrophylla</name>
    <dbReference type="NCBI Taxonomy" id="520843"/>
    <lineage>
        <taxon>Eukaryota</taxon>
        <taxon>Viridiplantae</taxon>
        <taxon>Streptophyta</taxon>
        <taxon>Embryophyta</taxon>
        <taxon>Tracheophyta</taxon>
        <taxon>Spermatophyta</taxon>
        <taxon>Magnoliopsida</taxon>
        <taxon>eudicotyledons</taxon>
        <taxon>Gunneridae</taxon>
        <taxon>Pentapetalae</taxon>
        <taxon>rosids</taxon>
        <taxon>fabids</taxon>
        <taxon>Fabales</taxon>
        <taxon>Fabaceae</taxon>
        <taxon>Papilionoideae</taxon>
        <taxon>50 kb inversion clade</taxon>
        <taxon>NPAAA clade</taxon>
        <taxon>indigoferoid/millettioid clade</taxon>
        <taxon>Phaseoleae</taxon>
        <taxon>Flemingia</taxon>
    </lineage>
</organism>
<keyword evidence="2" id="KW-0433">Leucine-rich repeat</keyword>
<dbReference type="FunFam" id="3.80.10.10:FF:000041">
    <property type="entry name" value="LRR receptor-like serine/threonine-protein kinase ERECTA"/>
    <property type="match status" value="1"/>
</dbReference>
<comment type="caution">
    <text evidence="7">The sequence shown here is derived from an EMBL/GenBank/DDBJ whole genome shotgun (WGS) entry which is preliminary data.</text>
</comment>
<keyword evidence="8" id="KW-1185">Reference proteome</keyword>
<sequence>MMERETDTGEIVRGRKITPTSSYFNIYESNVLLTWKGQEQVFLNPDIFLKSIDLSGNNLTGEKPREIGYLLGLVSLNLARNNLHGEIPSEFGNLTGLDFLDLSRNHLSGKIPSSLSKIDGLGVLNLSNNDLS</sequence>
<evidence type="ECO:0000256" key="6">
    <source>
        <dbReference type="ARBA" id="ARBA00023180"/>
    </source>
</evidence>
<reference evidence="7 8" key="1">
    <citation type="submission" date="2024-08" db="EMBL/GenBank/DDBJ databases">
        <title>Insights into the chromosomal genome structure of Flemingia macrophylla.</title>
        <authorList>
            <person name="Ding Y."/>
            <person name="Zhao Y."/>
            <person name="Bi W."/>
            <person name="Wu M."/>
            <person name="Zhao G."/>
            <person name="Gong Y."/>
            <person name="Li W."/>
            <person name="Zhang P."/>
        </authorList>
    </citation>
    <scope>NUCLEOTIDE SEQUENCE [LARGE SCALE GENOMIC DNA]</scope>
    <source>
        <strain evidence="7">DYQJB</strain>
        <tissue evidence="7">Leaf</tissue>
    </source>
</reference>
<keyword evidence="6" id="KW-0325">Glycoprotein</keyword>
<dbReference type="InterPro" id="IPR001611">
    <property type="entry name" value="Leu-rich_rpt"/>
</dbReference>
<dbReference type="PRINTS" id="PR00019">
    <property type="entry name" value="LEURICHRPT"/>
</dbReference>
<keyword evidence="5" id="KW-0472">Membrane</keyword>
<gene>
    <name evidence="7" type="ORF">Fmac_016059</name>
</gene>
<dbReference type="GO" id="GO:0016020">
    <property type="term" value="C:membrane"/>
    <property type="evidence" value="ECO:0007669"/>
    <property type="project" value="UniProtKB-SubCell"/>
</dbReference>
<dbReference type="PANTHER" id="PTHR48065">
    <property type="entry name" value="OS10G0469600 PROTEIN"/>
    <property type="match status" value="1"/>
</dbReference>
<dbReference type="Pfam" id="PF00560">
    <property type="entry name" value="LRR_1"/>
    <property type="match status" value="1"/>
</dbReference>
<dbReference type="Pfam" id="PF13855">
    <property type="entry name" value="LRR_8"/>
    <property type="match status" value="1"/>
</dbReference>
<dbReference type="SUPFAM" id="SSF52058">
    <property type="entry name" value="L domain-like"/>
    <property type="match status" value="1"/>
</dbReference>
<protein>
    <submittedName>
        <fullName evidence="7">Uncharacterized protein</fullName>
    </submittedName>
</protein>
<evidence type="ECO:0000256" key="4">
    <source>
        <dbReference type="ARBA" id="ARBA00022737"/>
    </source>
</evidence>
<name>A0ABD1MGG4_9FABA</name>
<evidence type="ECO:0000256" key="3">
    <source>
        <dbReference type="ARBA" id="ARBA00022729"/>
    </source>
</evidence>
<proteinExistence type="predicted"/>
<dbReference type="AlphaFoldDB" id="A0ABD1MGG4"/>
<evidence type="ECO:0000313" key="7">
    <source>
        <dbReference type="EMBL" id="KAL2334846.1"/>
    </source>
</evidence>
<accession>A0ABD1MGG4</accession>
<comment type="subcellular location">
    <subcellularLocation>
        <location evidence="1">Membrane</location>
    </subcellularLocation>
</comment>
<dbReference type="PANTHER" id="PTHR48065:SF18">
    <property type="entry name" value="LRR RECEPTOR-LIKE KINASE FAMILY PROTEIN"/>
    <property type="match status" value="1"/>
</dbReference>
<dbReference type="EMBL" id="JBGMDY010000005">
    <property type="protein sequence ID" value="KAL2334846.1"/>
    <property type="molecule type" value="Genomic_DNA"/>
</dbReference>
<evidence type="ECO:0000256" key="5">
    <source>
        <dbReference type="ARBA" id="ARBA00023136"/>
    </source>
</evidence>